<comment type="similarity">
    <text evidence="2 9">Belongs to the RecN family.</text>
</comment>
<evidence type="ECO:0000256" key="10">
    <source>
        <dbReference type="SAM" id="Coils"/>
    </source>
</evidence>
<dbReference type="PANTHER" id="PTHR11059">
    <property type="entry name" value="DNA REPAIR PROTEIN RECN"/>
    <property type="match status" value="1"/>
</dbReference>
<dbReference type="Proteomes" id="UP000663505">
    <property type="component" value="Chromosome"/>
</dbReference>
<dbReference type="NCBIfam" id="TIGR00634">
    <property type="entry name" value="recN"/>
    <property type="match status" value="1"/>
</dbReference>
<dbReference type="EMBL" id="CP071182">
    <property type="protein sequence ID" value="QSO45866.1"/>
    <property type="molecule type" value="Genomic_DNA"/>
</dbReference>
<proteinExistence type="inferred from homology"/>
<evidence type="ECO:0000313" key="12">
    <source>
        <dbReference type="EMBL" id="QSO45866.1"/>
    </source>
</evidence>
<evidence type="ECO:0000256" key="4">
    <source>
        <dbReference type="ARBA" id="ARBA00022741"/>
    </source>
</evidence>
<dbReference type="InterPro" id="IPR003395">
    <property type="entry name" value="RecF/RecN/SMC_N"/>
</dbReference>
<dbReference type="PIRSF" id="PIRSF003128">
    <property type="entry name" value="RecN"/>
    <property type="match status" value="1"/>
</dbReference>
<keyword evidence="10" id="KW-0175">Coiled coil</keyword>
<dbReference type="GO" id="GO:0006310">
    <property type="term" value="P:DNA recombination"/>
    <property type="evidence" value="ECO:0007669"/>
    <property type="project" value="InterPro"/>
</dbReference>
<evidence type="ECO:0000256" key="6">
    <source>
        <dbReference type="ARBA" id="ARBA00022840"/>
    </source>
</evidence>
<sequence>MLVELSIENIALIRELSLHLNPGLVVLTGETGAGKSIILDALGLLLGQRGTSELIRQGAESAVVEGLFSITGQRAVIAPMLEEWAVPVEEDELVVTRELHTSGRTTCRVNGRMVTVQMLRQLGRYLVQQHGQHDQQGLLRSDEQLRMLDLFGGHQAALADVRRLYESWREARNALEALRIDEQERSRQLDMLTFQIDEIEKARLSPGEEEPLREERQKLQYLDRIVSSVQAAVNAVDGTAGKPGANSLLSTALHEVAAAAAYDESLRENLSLLETAQVHAEEALRGLSHYVSDLDNDPRRIDEIENRFAELRMLERKYGATVEDVLVYLDEAKKNRDSLLHQEERIDEAQRLLKQTEERLFAASERLHQARTAAASKMSERVQATLRELDIPSAVFVVQVNMRTNADKEPVFSTNGMDEVLYLFSANRGEEPKLLSKVASGGELSRTLLSLKSVLSEVDEVSTLVFDEIDSGVSGSAAVQLARHLSLLGQRGQVLCVTHSAQIAASATSHLQIMKTETTDSTETSVLPLDEDGRVAEIARLLGSDAADGTAFEHARALLHARKHLAG</sequence>
<keyword evidence="4" id="KW-0547">Nucleotide-binding</keyword>
<dbReference type="Pfam" id="PF02463">
    <property type="entry name" value="SMC_N"/>
    <property type="match status" value="1"/>
</dbReference>
<evidence type="ECO:0000256" key="1">
    <source>
        <dbReference type="ARBA" id="ARBA00003618"/>
    </source>
</evidence>
<evidence type="ECO:0000256" key="3">
    <source>
        <dbReference type="ARBA" id="ARBA00021315"/>
    </source>
</evidence>
<dbReference type="InterPro" id="IPR025662">
    <property type="entry name" value="Sigma_54_int_dom_ATP-bd_1"/>
</dbReference>
<feature type="domain" description="RecF/RecN/SMC N-terminal" evidence="11">
    <location>
        <begin position="3"/>
        <end position="518"/>
    </location>
</feature>
<keyword evidence="6" id="KW-0067">ATP-binding</keyword>
<dbReference type="FunFam" id="3.40.50.300:FF:000319">
    <property type="entry name" value="DNA repair protein RecN"/>
    <property type="match status" value="1"/>
</dbReference>
<dbReference type="RefSeq" id="WP_206655239.1">
    <property type="nucleotide sequence ID" value="NZ_CP071182.1"/>
</dbReference>
<name>A0A9X7VVK1_9BACL</name>
<dbReference type="InterPro" id="IPR027417">
    <property type="entry name" value="P-loop_NTPase"/>
</dbReference>
<evidence type="ECO:0000256" key="5">
    <source>
        <dbReference type="ARBA" id="ARBA00022763"/>
    </source>
</evidence>
<dbReference type="GO" id="GO:0009432">
    <property type="term" value="P:SOS response"/>
    <property type="evidence" value="ECO:0007669"/>
    <property type="project" value="TreeGrafter"/>
</dbReference>
<dbReference type="AlphaFoldDB" id="A0A9X7VVK1"/>
<evidence type="ECO:0000259" key="11">
    <source>
        <dbReference type="Pfam" id="PF02463"/>
    </source>
</evidence>
<dbReference type="InterPro" id="IPR004604">
    <property type="entry name" value="DNA_recomb/repair_RecN"/>
</dbReference>
<protein>
    <recommendedName>
        <fullName evidence="3 9">DNA repair protein RecN</fullName>
    </recommendedName>
    <alternativeName>
        <fullName evidence="8 9">Recombination protein N</fullName>
    </alternativeName>
</protein>
<keyword evidence="5 9" id="KW-0227">DNA damage</keyword>
<dbReference type="SUPFAM" id="SSF52540">
    <property type="entry name" value="P-loop containing nucleoside triphosphate hydrolases"/>
    <property type="match status" value="2"/>
</dbReference>
<dbReference type="KEGG" id="afx:JZ786_15110"/>
<dbReference type="PANTHER" id="PTHR11059:SF0">
    <property type="entry name" value="DNA REPAIR PROTEIN RECN"/>
    <property type="match status" value="1"/>
</dbReference>
<dbReference type="PROSITE" id="PS00675">
    <property type="entry name" value="SIGMA54_INTERACT_1"/>
    <property type="match status" value="1"/>
</dbReference>
<evidence type="ECO:0000256" key="7">
    <source>
        <dbReference type="ARBA" id="ARBA00023204"/>
    </source>
</evidence>
<feature type="coiled-coil region" evidence="10">
    <location>
        <begin position="329"/>
        <end position="373"/>
    </location>
</feature>
<evidence type="ECO:0000256" key="2">
    <source>
        <dbReference type="ARBA" id="ARBA00009441"/>
    </source>
</evidence>
<reference evidence="12 13" key="1">
    <citation type="submission" date="2021-02" db="EMBL/GenBank/DDBJ databases">
        <title>Alicyclobacillus curvatus sp. nov. and Alicyclobacillus mengziensis sp. nov., two acidophilic bacteria isolated from acid mine drainage.</title>
        <authorList>
            <person name="Huang Y."/>
        </authorList>
    </citation>
    <scope>NUCLEOTIDE SEQUENCE [LARGE SCALE GENOMIC DNA]</scope>
    <source>
        <strain evidence="12 13">S30H14</strain>
    </source>
</reference>
<dbReference type="Gene3D" id="3.40.50.300">
    <property type="entry name" value="P-loop containing nucleotide triphosphate hydrolases"/>
    <property type="match status" value="2"/>
</dbReference>
<dbReference type="GO" id="GO:0005524">
    <property type="term" value="F:ATP binding"/>
    <property type="evidence" value="ECO:0007669"/>
    <property type="project" value="UniProtKB-KW"/>
</dbReference>
<keyword evidence="7 9" id="KW-0234">DNA repair</keyword>
<evidence type="ECO:0000313" key="13">
    <source>
        <dbReference type="Proteomes" id="UP000663505"/>
    </source>
</evidence>
<dbReference type="GO" id="GO:0043590">
    <property type="term" value="C:bacterial nucleoid"/>
    <property type="evidence" value="ECO:0007669"/>
    <property type="project" value="TreeGrafter"/>
</dbReference>
<keyword evidence="13" id="KW-1185">Reference proteome</keyword>
<gene>
    <name evidence="12" type="primary">recN</name>
    <name evidence="12" type="ORF">JZ786_15110</name>
</gene>
<comment type="function">
    <text evidence="1 9">May be involved in recombinational repair of damaged DNA.</text>
</comment>
<evidence type="ECO:0000256" key="9">
    <source>
        <dbReference type="PIRNR" id="PIRNR003128"/>
    </source>
</evidence>
<organism evidence="12 13">
    <name type="scientific">Alicyclobacillus mengziensis</name>
    <dbReference type="NCBI Taxonomy" id="2931921"/>
    <lineage>
        <taxon>Bacteria</taxon>
        <taxon>Bacillati</taxon>
        <taxon>Bacillota</taxon>
        <taxon>Bacilli</taxon>
        <taxon>Bacillales</taxon>
        <taxon>Alicyclobacillaceae</taxon>
        <taxon>Alicyclobacillus</taxon>
    </lineage>
</organism>
<dbReference type="GO" id="GO:0006281">
    <property type="term" value="P:DNA repair"/>
    <property type="evidence" value="ECO:0007669"/>
    <property type="project" value="UniProtKB-KW"/>
</dbReference>
<accession>A0A9X7VVK1</accession>
<evidence type="ECO:0000256" key="8">
    <source>
        <dbReference type="ARBA" id="ARBA00033408"/>
    </source>
</evidence>
<dbReference type="CDD" id="cd03241">
    <property type="entry name" value="ABC_RecN"/>
    <property type="match status" value="1"/>
</dbReference>